<evidence type="ECO:0000313" key="5">
    <source>
        <dbReference type="Proteomes" id="UP000297280"/>
    </source>
</evidence>
<evidence type="ECO:0000259" key="3">
    <source>
        <dbReference type="Pfam" id="PF07859"/>
    </source>
</evidence>
<dbReference type="InterPro" id="IPR029058">
    <property type="entry name" value="AB_hydrolase_fold"/>
</dbReference>
<dbReference type="EMBL" id="PQXO01000342">
    <property type="protein sequence ID" value="TGO86010.1"/>
    <property type="molecule type" value="Genomic_DNA"/>
</dbReference>
<reference evidence="4 5" key="1">
    <citation type="submission" date="2017-12" db="EMBL/GenBank/DDBJ databases">
        <title>Comparative genomics of Botrytis spp.</title>
        <authorList>
            <person name="Valero-Jimenez C.A."/>
            <person name="Tapia P."/>
            <person name="Veloso J."/>
            <person name="Silva-Moreno E."/>
            <person name="Staats M."/>
            <person name="Valdes J.H."/>
            <person name="Van Kan J.A.L."/>
        </authorList>
    </citation>
    <scope>NUCLEOTIDE SEQUENCE [LARGE SCALE GENOMIC DNA]</scope>
    <source>
        <strain evidence="4 5">MUCL3349</strain>
    </source>
</reference>
<feature type="domain" description="Alpha/beta hydrolase fold-3" evidence="3">
    <location>
        <begin position="380"/>
        <end position="430"/>
    </location>
</feature>
<dbReference type="InterPro" id="IPR013094">
    <property type="entry name" value="AB_hydrolase_3"/>
</dbReference>
<feature type="compositionally biased region" description="Polar residues" evidence="2">
    <location>
        <begin position="324"/>
        <end position="335"/>
    </location>
</feature>
<evidence type="ECO:0000313" key="4">
    <source>
        <dbReference type="EMBL" id="TGO86010.1"/>
    </source>
</evidence>
<dbReference type="AlphaFoldDB" id="A0A4Z1KKJ8"/>
<gene>
    <name evidence="4" type="ORF">BPOR_0343g00040</name>
</gene>
<sequence>MGLSTLSVGTAVAPVVFQTFVSHYLGDRSLKKQKPTAHISYDEGLHLIRKFLLYASQHTVEDIQTFTSQWVPHPPYVSVRETTIAEKHIHEAEKYLSIQLEKQGGIGIVGGHQWWKWRRPGSELKSETIEMKADLEERNQKGEDPKRVMLYVHGGAYFFGSTDEHRYQMQRHARKLKAVVVAPRYRLAPQFPFPCGLNDCLAVYLSLLDDLQPSSVIFAGDSAGGGMVLSMLVILRDNGLPLPAGAILISPWVDLTHSFPSVAADNPLDYIPPHGFHHRPSPAWPPPNADDLADIKRGISNNTSKRERKASSKKTEKDAIRGFTSASPAPGTHNNAAAAAAATEPSSDNDGGPLASSVPKPGHELSVMIDGKLVVIKDQIQMYTTNQLLSHPLVSPVLQTSLGGLPPLLVLTGGGEMLRDEQIYIAHKAANPVRYAPGDAYCDSKSRLEAWAKWAPTDVQLQVWDDLCHVPPTLSFTRPAKHMYRSIAQFGAWALAKAQQTGIEILDDDDISVISKSSDSGDDAQEETLESMGEIAGSIGTIGKAGDPLPPFIDHMIRQRVDRHGNIFPLDPADKLPACKILPNDVGVVKPGPVKKWMAVKTKFDTKYAKDKRKIQKNRAKEIAKGYEQFLDLQQVPEMPPPSALAGRRIVGVEIDRESGGKQKKSWGLSKWSGWASRHDELTIDRGIEAERAGKNIETTTASAEHGAGARDIHSSETNDTIAHETGMVCSEPMLGAHVVNQPVETPTKTRAGFTEMKVDRSGSADTADEKADVKRKSDGEVNGEFLTTYSDMQQSMRTVDDSLFSTKKIASTQAEEPIPHATLASRAPAEEVGEVGGRPDVPGITISQPVIGVENEEGVVRYTSNGEEMRRPTAQGIAFPFSMRMGGEGVDGIMKDGVRERNARNGKMGRDANASTESLVGSVRSLVPEGYERKYDDEVEDYVTVKIGEDGGKGKENEQLSAGENIAGPDSSPVYSSADGISEIEGQGGLDMLDTPQRGGKGKEMPETLRTTMNLDGQDDVHHESPSLSAVGAHSRPGPERFYSARETQEEAKNAKET</sequence>
<dbReference type="Proteomes" id="UP000297280">
    <property type="component" value="Unassembled WGS sequence"/>
</dbReference>
<proteinExistence type="predicted"/>
<dbReference type="Gene3D" id="3.40.50.1820">
    <property type="entry name" value="alpha/beta hydrolase"/>
    <property type="match status" value="1"/>
</dbReference>
<feature type="region of interest" description="Disordered" evidence="2">
    <location>
        <begin position="279"/>
        <end position="359"/>
    </location>
</feature>
<keyword evidence="1" id="KW-0378">Hydrolase</keyword>
<dbReference type="Pfam" id="PF07859">
    <property type="entry name" value="Abhydrolase_3"/>
    <property type="match status" value="2"/>
</dbReference>
<evidence type="ECO:0000256" key="2">
    <source>
        <dbReference type="SAM" id="MobiDB-lite"/>
    </source>
</evidence>
<feature type="compositionally biased region" description="Basic and acidic residues" evidence="2">
    <location>
        <begin position="950"/>
        <end position="959"/>
    </location>
</feature>
<dbReference type="GO" id="GO:0016787">
    <property type="term" value="F:hydrolase activity"/>
    <property type="evidence" value="ECO:0007669"/>
    <property type="project" value="UniProtKB-KW"/>
</dbReference>
<name>A0A4Z1KKJ8_9HELO</name>
<organism evidence="4 5">
    <name type="scientific">Botrytis porri</name>
    <dbReference type="NCBI Taxonomy" id="87229"/>
    <lineage>
        <taxon>Eukaryota</taxon>
        <taxon>Fungi</taxon>
        <taxon>Dikarya</taxon>
        <taxon>Ascomycota</taxon>
        <taxon>Pezizomycotina</taxon>
        <taxon>Leotiomycetes</taxon>
        <taxon>Helotiales</taxon>
        <taxon>Sclerotiniaceae</taxon>
        <taxon>Botrytis</taxon>
    </lineage>
</organism>
<dbReference type="STRING" id="87229.A0A4Z1KKJ8"/>
<accession>A0A4Z1KKJ8</accession>
<feature type="region of interest" description="Disordered" evidence="2">
    <location>
        <begin position="950"/>
        <end position="1059"/>
    </location>
</feature>
<keyword evidence="5" id="KW-1185">Reference proteome</keyword>
<comment type="caution">
    <text evidence="4">The sequence shown here is derived from an EMBL/GenBank/DDBJ whole genome shotgun (WGS) entry which is preliminary data.</text>
</comment>
<feature type="domain" description="Alpha/beta hydrolase fold-3" evidence="3">
    <location>
        <begin position="149"/>
        <end position="262"/>
    </location>
</feature>
<dbReference type="SUPFAM" id="SSF53474">
    <property type="entry name" value="alpha/beta-Hydrolases"/>
    <property type="match status" value="1"/>
</dbReference>
<dbReference type="PANTHER" id="PTHR48081">
    <property type="entry name" value="AB HYDROLASE SUPERFAMILY PROTEIN C4A8.06C"/>
    <property type="match status" value="1"/>
</dbReference>
<protein>
    <recommendedName>
        <fullName evidence="3">Alpha/beta hydrolase fold-3 domain-containing protein</fullName>
    </recommendedName>
</protein>
<dbReference type="PANTHER" id="PTHR48081:SF19">
    <property type="entry name" value="AB HYDROLASE SUPERFAMILY PROTEIN C4A8.06C"/>
    <property type="match status" value="1"/>
</dbReference>
<feature type="compositionally biased region" description="Basic and acidic residues" evidence="2">
    <location>
        <begin position="1038"/>
        <end position="1059"/>
    </location>
</feature>
<evidence type="ECO:0000256" key="1">
    <source>
        <dbReference type="ARBA" id="ARBA00022801"/>
    </source>
</evidence>
<dbReference type="InterPro" id="IPR050300">
    <property type="entry name" value="GDXG_lipolytic_enzyme"/>
</dbReference>
<feature type="compositionally biased region" description="Basic and acidic residues" evidence="2">
    <location>
        <begin position="309"/>
        <end position="320"/>
    </location>
</feature>